<evidence type="ECO:0000256" key="2">
    <source>
        <dbReference type="ARBA" id="ARBA00007122"/>
    </source>
</evidence>
<dbReference type="PANTHER" id="PTHR23420">
    <property type="entry name" value="ADENOSYLHOMOCYSTEINASE"/>
    <property type="match status" value="1"/>
</dbReference>
<dbReference type="InterPro" id="IPR000043">
    <property type="entry name" value="Adenosylhomocysteinase-like"/>
</dbReference>
<name>A0A9Q2ZQL4_9MICO</name>
<evidence type="ECO:0000256" key="1">
    <source>
        <dbReference type="ARBA" id="ARBA00001911"/>
    </source>
</evidence>
<dbReference type="SUPFAM" id="SSF51735">
    <property type="entry name" value="NAD(P)-binding Rossmann-fold domains"/>
    <property type="match status" value="1"/>
</dbReference>
<dbReference type="GO" id="GO:0006730">
    <property type="term" value="P:one-carbon metabolic process"/>
    <property type="evidence" value="ECO:0007669"/>
    <property type="project" value="UniProtKB-KW"/>
</dbReference>
<dbReference type="AlphaFoldDB" id="A0A9Q2ZQL4"/>
<keyword evidence="4" id="KW-0520">NAD</keyword>
<reference evidence="7" key="1">
    <citation type="submission" date="2021-05" db="EMBL/GenBank/DDBJ databases">
        <title>Whole genome sequence of Curtobacterium flaccumfaciens pv. flaccumfaciens strain CFBP 3417.</title>
        <authorList>
            <person name="Osdaghi E."/>
            <person name="Taghouti G."/>
            <person name="Portier P."/>
            <person name="Fazliarab A."/>
            <person name="Taghavi S.M."/>
            <person name="Briand M."/>
            <person name="Le-Saux M."/>
            <person name="Jacques M.-A."/>
        </authorList>
    </citation>
    <scope>NUCLEOTIDE SEQUENCE</scope>
    <source>
        <strain evidence="7">CFBP 3417</strain>
    </source>
</reference>
<dbReference type="InterPro" id="IPR042172">
    <property type="entry name" value="Adenosylhomocyst_ase-like_sf"/>
</dbReference>
<evidence type="ECO:0000256" key="3">
    <source>
        <dbReference type="ARBA" id="ARBA00022563"/>
    </source>
</evidence>
<evidence type="ECO:0000313" key="7">
    <source>
        <dbReference type="EMBL" id="MBT1541269.1"/>
    </source>
</evidence>
<dbReference type="EMBL" id="JAHEWX010000005">
    <property type="protein sequence ID" value="MBT1541269.1"/>
    <property type="molecule type" value="Genomic_DNA"/>
</dbReference>
<evidence type="ECO:0000256" key="4">
    <source>
        <dbReference type="ARBA" id="ARBA00023027"/>
    </source>
</evidence>
<dbReference type="GO" id="GO:0033353">
    <property type="term" value="P:S-adenosylmethionine cycle"/>
    <property type="evidence" value="ECO:0007669"/>
    <property type="project" value="TreeGrafter"/>
</dbReference>
<evidence type="ECO:0000259" key="6">
    <source>
        <dbReference type="SMART" id="SM00997"/>
    </source>
</evidence>
<gene>
    <name evidence="7" type="ORF">KK103_05790</name>
</gene>
<evidence type="ECO:0000313" key="8">
    <source>
        <dbReference type="Proteomes" id="UP000709437"/>
    </source>
</evidence>
<keyword evidence="3" id="KW-0554">One-carbon metabolism</keyword>
<dbReference type="RefSeq" id="WP_214562564.1">
    <property type="nucleotide sequence ID" value="NZ_JAHEWX010000005.1"/>
</dbReference>
<accession>A0A9Q2ZQL4</accession>
<dbReference type="InterPro" id="IPR015878">
    <property type="entry name" value="Ado_hCys_hydrolase_NAD-bd"/>
</dbReference>
<dbReference type="GO" id="GO:0004013">
    <property type="term" value="F:adenosylhomocysteinase activity"/>
    <property type="evidence" value="ECO:0007669"/>
    <property type="project" value="TreeGrafter"/>
</dbReference>
<dbReference type="InterPro" id="IPR036291">
    <property type="entry name" value="NAD(P)-bd_dom_sf"/>
</dbReference>
<comment type="similarity">
    <text evidence="2">Belongs to the adenosylhomocysteinase family.</text>
</comment>
<evidence type="ECO:0000256" key="5">
    <source>
        <dbReference type="SAM" id="MobiDB-lite"/>
    </source>
</evidence>
<feature type="domain" description="S-adenosyl-L-homocysteine hydrolase NAD binding" evidence="6">
    <location>
        <begin position="322"/>
        <end position="511"/>
    </location>
</feature>
<sequence>MPPAPDPATLAWASAAVRRFAAATNLLVAARRFRIIGGDPRDAAALRHLLTALGAREADEQQQSNPQQPSDLVDQLWCLGTPEESTPAVEQAADRPRGATLVVIDAGRYLPAVDEDAFGPVAPARPGVLAVPMLSDDVFLVSTGRDPEHDPAAEARLRWARRSMPVARSVAAELRDGGLLRGTRIGVAMFLEPKTAVLSLLLRDAGAEVVVYAHADETDDAVADALRSAGLTVFASSTATLPEQKQLALAMLDTAPHILLDDGAHVIRLAHQERPDLLPTMLGAAEETTSGLRPLRVLAARGELGIPVIAVNDARTKTFFDNRYGTGQSTVFAVLDLVDRLASGAHRLQAGPTPPVPARRASGGPAVPVGRGAAAVAGFGHVGEGVALVLAALGFRVTVAETDPVRALQARFAGYAVAPLVQAVRDADLVVSATGVPDTIDLEVLRACADGAIVAVAGGVDQEIAVDDALAAGAERRPVGPKAERFVFPGVDGGPIVLDDGGCINITAAEGNPVEIMDLSFAVQLGAVRMLLERGDELERAVVPIDPAVDDVTARAALAAFGSRPLPLPTGTAGLPLARQPGTGGVGPGLPAEHPADREPDVRTHRFGDPT</sequence>
<dbReference type="Gene3D" id="3.40.50.1480">
    <property type="entry name" value="Adenosylhomocysteinase-like"/>
    <property type="match status" value="1"/>
</dbReference>
<dbReference type="SMART" id="SM00996">
    <property type="entry name" value="AdoHcyase"/>
    <property type="match status" value="1"/>
</dbReference>
<dbReference type="GO" id="GO:0005829">
    <property type="term" value="C:cytosol"/>
    <property type="evidence" value="ECO:0007669"/>
    <property type="project" value="TreeGrafter"/>
</dbReference>
<feature type="region of interest" description="Disordered" evidence="5">
    <location>
        <begin position="569"/>
        <end position="611"/>
    </location>
</feature>
<dbReference type="Gene3D" id="3.40.50.720">
    <property type="entry name" value="NAD(P)-binding Rossmann-like Domain"/>
    <property type="match status" value="1"/>
</dbReference>
<dbReference type="SMART" id="SM00997">
    <property type="entry name" value="AdoHcyase_NAD"/>
    <property type="match status" value="1"/>
</dbReference>
<organism evidence="7 8">
    <name type="scientific">Curtobacterium flaccumfaciens pv. flaccumfaciens</name>
    <dbReference type="NCBI Taxonomy" id="138532"/>
    <lineage>
        <taxon>Bacteria</taxon>
        <taxon>Bacillati</taxon>
        <taxon>Actinomycetota</taxon>
        <taxon>Actinomycetes</taxon>
        <taxon>Micrococcales</taxon>
        <taxon>Microbacteriaceae</taxon>
        <taxon>Curtobacterium</taxon>
    </lineage>
</organism>
<dbReference type="Pfam" id="PF05221">
    <property type="entry name" value="AdoHcyase"/>
    <property type="match status" value="2"/>
</dbReference>
<proteinExistence type="inferred from homology"/>
<feature type="compositionally biased region" description="Low complexity" evidence="5">
    <location>
        <begin position="569"/>
        <end position="578"/>
    </location>
</feature>
<dbReference type="Pfam" id="PF00670">
    <property type="entry name" value="AdoHcyase_NAD"/>
    <property type="match status" value="1"/>
</dbReference>
<dbReference type="Proteomes" id="UP000709437">
    <property type="component" value="Unassembled WGS sequence"/>
</dbReference>
<protein>
    <submittedName>
        <fullName evidence="7">Adenosylhomocysteinase</fullName>
    </submittedName>
</protein>
<feature type="compositionally biased region" description="Basic and acidic residues" evidence="5">
    <location>
        <begin position="594"/>
        <end position="611"/>
    </location>
</feature>
<comment type="cofactor">
    <cofactor evidence="1">
        <name>NAD(+)</name>
        <dbReference type="ChEBI" id="CHEBI:57540"/>
    </cofactor>
</comment>
<dbReference type="SUPFAM" id="SSF52283">
    <property type="entry name" value="Formate/glycerate dehydrogenase catalytic domain-like"/>
    <property type="match status" value="1"/>
</dbReference>
<comment type="caution">
    <text evidence="7">The sequence shown here is derived from an EMBL/GenBank/DDBJ whole genome shotgun (WGS) entry which is preliminary data.</text>
</comment>
<dbReference type="PANTHER" id="PTHR23420:SF0">
    <property type="entry name" value="ADENOSYLHOMOCYSTEINASE"/>
    <property type="match status" value="1"/>
</dbReference>